<keyword evidence="2" id="KW-1185">Reference proteome</keyword>
<comment type="caution">
    <text evidence="1">The sequence shown here is derived from an EMBL/GenBank/DDBJ whole genome shotgun (WGS) entry which is preliminary data.</text>
</comment>
<accession>A0ACB8SHS5</accession>
<sequence>MSSLPAHAASAPSSSSAASGTQPAASAAHALNPLTFVLHINIILIALFALYVLLTLPRALARFFRPSELFNGHFLRSGQTAPADIPMRNQSTRSNRTLTRADTNKSHEHSKSQGATRNTSTRTNRSARTLVAPSEEDHTVNSHPHLISPARPSQSRPANYSVPTRVPRWTTLTHPRIVYAFNYRIASGLSIGRLAVLTVYFGVILYAGLYRSNPFTDPIRAGYVAMSQIPLVVALALKNNWLSWLTGVGYEKLNYIHRFAGRVLFLAVNVHAIGFIFKWSIAGTVHEEFMKPKFISALIALGSIDLLVLGTTAYVRERAYNLFVATHIVSLITFLIGTYIHSPTTLPYILTALGLYLCDHIIRLTKTRYTTALITAQTDLNGGSTLVQVPSLAKGWRVGQHVRLRVVAHGSGSWLGWWAAYLIGRARPFTIASAANGKGMELVIKKQGAWTRKLFTMAGGGEQARTQNEKRGKGAADFDVERAHTLTREVRVLVEGPYSGAGHTLFNSYSGALLVAGGSGISYALALLDDMLQKHAQGNSRLRIIEVVWAVGGPESLTALLPTLTALMRPRPSPHASLSLRLTVHYTRASARSVRHPVPSSLPVGLHLRAGRPDMQAALQGTIDAVLVSHTGGRLGEYPSGVVVGACGPVELTDEVTGAVGRVAWKSWRDVGGVETVEEVFGW</sequence>
<proteinExistence type="predicted"/>
<evidence type="ECO:0000313" key="2">
    <source>
        <dbReference type="Proteomes" id="UP000814140"/>
    </source>
</evidence>
<protein>
    <submittedName>
        <fullName evidence="1">Uncharacterized protein</fullName>
    </submittedName>
</protein>
<reference evidence="1" key="2">
    <citation type="journal article" date="2022" name="New Phytol.">
        <title>Evolutionary transition to the ectomycorrhizal habit in the genomes of a hyperdiverse lineage of mushroom-forming fungi.</title>
        <authorList>
            <person name="Looney B."/>
            <person name="Miyauchi S."/>
            <person name="Morin E."/>
            <person name="Drula E."/>
            <person name="Courty P.E."/>
            <person name="Kohler A."/>
            <person name="Kuo A."/>
            <person name="LaButti K."/>
            <person name="Pangilinan J."/>
            <person name="Lipzen A."/>
            <person name="Riley R."/>
            <person name="Andreopoulos W."/>
            <person name="He G."/>
            <person name="Johnson J."/>
            <person name="Nolan M."/>
            <person name="Tritt A."/>
            <person name="Barry K.W."/>
            <person name="Grigoriev I.V."/>
            <person name="Nagy L.G."/>
            <person name="Hibbett D."/>
            <person name="Henrissat B."/>
            <person name="Matheny P.B."/>
            <person name="Labbe J."/>
            <person name="Martin F.M."/>
        </authorList>
    </citation>
    <scope>NUCLEOTIDE SEQUENCE</scope>
    <source>
        <strain evidence="1">HHB10654</strain>
    </source>
</reference>
<dbReference type="EMBL" id="MU277274">
    <property type="protein sequence ID" value="KAI0055985.1"/>
    <property type="molecule type" value="Genomic_DNA"/>
</dbReference>
<gene>
    <name evidence="1" type="ORF">BV25DRAFT_1865522</name>
</gene>
<evidence type="ECO:0000313" key="1">
    <source>
        <dbReference type="EMBL" id="KAI0055985.1"/>
    </source>
</evidence>
<dbReference type="Proteomes" id="UP000814140">
    <property type="component" value="Unassembled WGS sequence"/>
</dbReference>
<reference evidence="1" key="1">
    <citation type="submission" date="2021-03" db="EMBL/GenBank/DDBJ databases">
        <authorList>
            <consortium name="DOE Joint Genome Institute"/>
            <person name="Ahrendt S."/>
            <person name="Looney B.P."/>
            <person name="Miyauchi S."/>
            <person name="Morin E."/>
            <person name="Drula E."/>
            <person name="Courty P.E."/>
            <person name="Chicoki N."/>
            <person name="Fauchery L."/>
            <person name="Kohler A."/>
            <person name="Kuo A."/>
            <person name="Labutti K."/>
            <person name="Pangilinan J."/>
            <person name="Lipzen A."/>
            <person name="Riley R."/>
            <person name="Andreopoulos W."/>
            <person name="He G."/>
            <person name="Johnson J."/>
            <person name="Barry K.W."/>
            <person name="Grigoriev I.V."/>
            <person name="Nagy L."/>
            <person name="Hibbett D."/>
            <person name="Henrissat B."/>
            <person name="Matheny P.B."/>
            <person name="Labbe J."/>
            <person name="Martin F."/>
        </authorList>
    </citation>
    <scope>NUCLEOTIDE SEQUENCE</scope>
    <source>
        <strain evidence="1">HHB10654</strain>
    </source>
</reference>
<organism evidence="1 2">
    <name type="scientific">Artomyces pyxidatus</name>
    <dbReference type="NCBI Taxonomy" id="48021"/>
    <lineage>
        <taxon>Eukaryota</taxon>
        <taxon>Fungi</taxon>
        <taxon>Dikarya</taxon>
        <taxon>Basidiomycota</taxon>
        <taxon>Agaricomycotina</taxon>
        <taxon>Agaricomycetes</taxon>
        <taxon>Russulales</taxon>
        <taxon>Auriscalpiaceae</taxon>
        <taxon>Artomyces</taxon>
    </lineage>
</organism>
<name>A0ACB8SHS5_9AGAM</name>